<reference evidence="2" key="1">
    <citation type="journal article" date="2019" name="Int. J. Syst. Evol. Microbiol.">
        <title>The Global Catalogue of Microorganisms (GCM) 10K type strain sequencing project: providing services to taxonomists for standard genome sequencing and annotation.</title>
        <authorList>
            <consortium name="The Broad Institute Genomics Platform"/>
            <consortium name="The Broad Institute Genome Sequencing Center for Infectious Disease"/>
            <person name="Wu L."/>
            <person name="Ma J."/>
        </authorList>
    </citation>
    <scope>NUCLEOTIDE SEQUENCE [LARGE SCALE GENOMIC DNA]</scope>
    <source>
        <strain evidence="2">JCM 18392</strain>
    </source>
</reference>
<accession>A0ABP9E4A9</accession>
<protein>
    <submittedName>
        <fullName evidence="1">N-formylglutamate amidohydrolase</fullName>
    </submittedName>
</protein>
<sequence length="271" mass="30493">MTMVQRDADARDTCAWWEMQRGSGPIIATAIHDGTGLRPEVRERMALPDADRVREEDPFTGQAVKGVPTHVIAGRSRFEVDLNRAAGEAVYRTPDQAWGLDVWRSPLDDAFVQRSVGIHQAFYAMMRQLLDSMAAEHGRFVVLDVHSYNHRRDGPDARPTPQADAPDINIGTISMPRERWSFLLDPLIEAMREFDYLGGKLDVRENVAFQGRGELTRFVHAHYPSSGCAIAIEFKKFYMDEWTGQPDQAHLGAMRAFIDHVAATCRGLLDA</sequence>
<dbReference type="Proteomes" id="UP001501323">
    <property type="component" value="Unassembled WGS sequence"/>
</dbReference>
<gene>
    <name evidence="1" type="ORF">GCM10023332_20180</name>
</gene>
<proteinExistence type="predicted"/>
<dbReference type="RefSeq" id="WP_345295355.1">
    <property type="nucleotide sequence ID" value="NZ_BAABJY010000002.1"/>
</dbReference>
<dbReference type="SUPFAM" id="SSF53187">
    <property type="entry name" value="Zn-dependent exopeptidases"/>
    <property type="match status" value="1"/>
</dbReference>
<dbReference type="EMBL" id="BAABJY010000002">
    <property type="protein sequence ID" value="GAA4867758.1"/>
    <property type="molecule type" value="Genomic_DNA"/>
</dbReference>
<evidence type="ECO:0000313" key="2">
    <source>
        <dbReference type="Proteomes" id="UP001501323"/>
    </source>
</evidence>
<dbReference type="Gene3D" id="3.40.630.40">
    <property type="entry name" value="Zn-dependent exopeptidases"/>
    <property type="match status" value="1"/>
</dbReference>
<dbReference type="Pfam" id="PF05013">
    <property type="entry name" value="FGase"/>
    <property type="match status" value="1"/>
</dbReference>
<comment type="caution">
    <text evidence="1">The sequence shown here is derived from an EMBL/GenBank/DDBJ whole genome shotgun (WGS) entry which is preliminary data.</text>
</comment>
<keyword evidence="2" id="KW-1185">Reference proteome</keyword>
<dbReference type="InterPro" id="IPR007709">
    <property type="entry name" value="N-FG_amidohydro"/>
</dbReference>
<evidence type="ECO:0000313" key="1">
    <source>
        <dbReference type="EMBL" id="GAA4867758.1"/>
    </source>
</evidence>
<organism evidence="1 2">
    <name type="scientific">Luteimonas vadosa</name>
    <dbReference type="NCBI Taxonomy" id="1165507"/>
    <lineage>
        <taxon>Bacteria</taxon>
        <taxon>Pseudomonadati</taxon>
        <taxon>Pseudomonadota</taxon>
        <taxon>Gammaproteobacteria</taxon>
        <taxon>Lysobacterales</taxon>
        <taxon>Lysobacteraceae</taxon>
        <taxon>Luteimonas</taxon>
    </lineage>
</organism>
<name>A0ABP9E4A9_9GAMM</name>